<keyword evidence="7 9" id="KW-1133">Transmembrane helix</keyword>
<feature type="transmembrane region" description="Helical" evidence="9">
    <location>
        <begin position="104"/>
        <end position="133"/>
    </location>
</feature>
<accession>A0A413CXM1</accession>
<comment type="subcellular location">
    <subcellularLocation>
        <location evidence="1">Cell inner membrane</location>
        <topology evidence="1">Multi-pass membrane protein</topology>
    </subcellularLocation>
    <subcellularLocation>
        <location evidence="9">Cell membrane</location>
        <topology evidence="9">Multi-pass membrane protein</topology>
    </subcellularLocation>
</comment>
<comment type="caution">
    <text evidence="11">The sequence shown here is derived from an EMBL/GenBank/DDBJ whole genome shotgun (WGS) entry which is preliminary data.</text>
</comment>
<evidence type="ECO:0000256" key="1">
    <source>
        <dbReference type="ARBA" id="ARBA00004429"/>
    </source>
</evidence>
<gene>
    <name evidence="11" type="ORF">DWV56_02170</name>
</gene>
<dbReference type="Pfam" id="PF01061">
    <property type="entry name" value="ABC2_membrane"/>
    <property type="match status" value="1"/>
</dbReference>
<evidence type="ECO:0000256" key="8">
    <source>
        <dbReference type="ARBA" id="ARBA00023136"/>
    </source>
</evidence>
<dbReference type="RefSeq" id="WP_118356735.1">
    <property type="nucleotide sequence ID" value="NZ_CATXSW010000060.1"/>
</dbReference>
<organism evidence="11 12">
    <name type="scientific">Holdemanella biformis</name>
    <dbReference type="NCBI Taxonomy" id="1735"/>
    <lineage>
        <taxon>Bacteria</taxon>
        <taxon>Bacillati</taxon>
        <taxon>Bacillota</taxon>
        <taxon>Erysipelotrichia</taxon>
        <taxon>Erysipelotrichales</taxon>
        <taxon>Erysipelotrichaceae</taxon>
        <taxon>Holdemanella</taxon>
    </lineage>
</organism>
<dbReference type="GO" id="GO:0015920">
    <property type="term" value="P:lipopolysaccharide transport"/>
    <property type="evidence" value="ECO:0007669"/>
    <property type="project" value="TreeGrafter"/>
</dbReference>
<evidence type="ECO:0000256" key="6">
    <source>
        <dbReference type="ARBA" id="ARBA00022692"/>
    </source>
</evidence>
<feature type="transmembrane region" description="Helical" evidence="9">
    <location>
        <begin position="172"/>
        <end position="191"/>
    </location>
</feature>
<evidence type="ECO:0000313" key="12">
    <source>
        <dbReference type="Proteomes" id="UP000284651"/>
    </source>
</evidence>
<dbReference type="GO" id="GO:0140359">
    <property type="term" value="F:ABC-type transporter activity"/>
    <property type="evidence" value="ECO:0007669"/>
    <property type="project" value="InterPro"/>
</dbReference>
<feature type="transmembrane region" description="Helical" evidence="9">
    <location>
        <begin position="228"/>
        <end position="249"/>
    </location>
</feature>
<dbReference type="PROSITE" id="PS51012">
    <property type="entry name" value="ABC_TM2"/>
    <property type="match status" value="1"/>
</dbReference>
<feature type="domain" description="ABC transmembrane type-2" evidence="10">
    <location>
        <begin position="31"/>
        <end position="252"/>
    </location>
</feature>
<keyword evidence="4 9" id="KW-1003">Cell membrane</keyword>
<name>A0A413CXM1_9FIRM</name>
<evidence type="ECO:0000256" key="2">
    <source>
        <dbReference type="ARBA" id="ARBA00007783"/>
    </source>
</evidence>
<dbReference type="PANTHER" id="PTHR30413">
    <property type="entry name" value="INNER MEMBRANE TRANSPORT PERMEASE"/>
    <property type="match status" value="1"/>
</dbReference>
<keyword evidence="6 9" id="KW-0812">Transmembrane</keyword>
<dbReference type="EMBL" id="QSAT01000004">
    <property type="protein sequence ID" value="RGW76377.1"/>
    <property type="molecule type" value="Genomic_DNA"/>
</dbReference>
<proteinExistence type="inferred from homology"/>
<comment type="similarity">
    <text evidence="2 9">Belongs to the ABC-2 integral membrane protein family.</text>
</comment>
<dbReference type="GO" id="GO:0005886">
    <property type="term" value="C:plasma membrane"/>
    <property type="evidence" value="ECO:0007669"/>
    <property type="project" value="UniProtKB-SubCell"/>
</dbReference>
<evidence type="ECO:0000256" key="9">
    <source>
        <dbReference type="RuleBase" id="RU361157"/>
    </source>
</evidence>
<feature type="transmembrane region" description="Helical" evidence="9">
    <location>
        <begin position="63"/>
        <end position="83"/>
    </location>
</feature>
<feature type="transmembrane region" description="Helical" evidence="9">
    <location>
        <begin position="139"/>
        <end position="160"/>
    </location>
</feature>
<keyword evidence="8 9" id="KW-0472">Membrane</keyword>
<evidence type="ECO:0000259" key="10">
    <source>
        <dbReference type="PROSITE" id="PS51012"/>
    </source>
</evidence>
<evidence type="ECO:0000313" key="11">
    <source>
        <dbReference type="EMBL" id="RGW76377.1"/>
    </source>
</evidence>
<dbReference type="Proteomes" id="UP000284651">
    <property type="component" value="Unassembled WGS sequence"/>
</dbReference>
<dbReference type="PANTHER" id="PTHR30413:SF8">
    <property type="entry name" value="TRANSPORT PERMEASE PROTEIN"/>
    <property type="match status" value="1"/>
</dbReference>
<dbReference type="AlphaFoldDB" id="A0A413CXM1"/>
<keyword evidence="3 9" id="KW-0813">Transport</keyword>
<dbReference type="InterPro" id="IPR013525">
    <property type="entry name" value="ABC2_TM"/>
</dbReference>
<evidence type="ECO:0000256" key="3">
    <source>
        <dbReference type="ARBA" id="ARBA00022448"/>
    </source>
</evidence>
<evidence type="ECO:0000256" key="5">
    <source>
        <dbReference type="ARBA" id="ARBA00022519"/>
    </source>
</evidence>
<protein>
    <recommendedName>
        <fullName evidence="9">Transport permease protein</fullName>
    </recommendedName>
</protein>
<reference evidence="11 12" key="1">
    <citation type="submission" date="2018-08" db="EMBL/GenBank/DDBJ databases">
        <title>A genome reference for cultivated species of the human gut microbiota.</title>
        <authorList>
            <person name="Zou Y."/>
            <person name="Xue W."/>
            <person name="Luo G."/>
        </authorList>
    </citation>
    <scope>NUCLEOTIDE SEQUENCE [LARGE SCALE GENOMIC DNA]</scope>
    <source>
        <strain evidence="11 12">AF10-31</strain>
    </source>
</reference>
<feature type="transmembrane region" description="Helical" evidence="9">
    <location>
        <begin position="29"/>
        <end position="51"/>
    </location>
</feature>
<keyword evidence="5" id="KW-0997">Cell inner membrane</keyword>
<evidence type="ECO:0000256" key="7">
    <source>
        <dbReference type="ARBA" id="ARBA00022989"/>
    </source>
</evidence>
<sequence length="260" mass="29586">MQVFKNIYDYRELLKTNVKKDIRGKYKGSFLGILWSFLNPLLQVVVYYIVFPYLMRGANIPNYIVYLVTGIIPWTFFATVVTSGTTCIKSNQGIIKKVYFPREILVISQVLSGLINFFISCIIVILFCFAFGVGMSIHILIIPVIAIIQSILGLGIAFILSSVDVYIQDLEYIVTFIINMLFYGTPILYSLSQFNDAGVLGRLIQLNPLTTIMNAYRDGFLYHQWPDMSALLIVTLFSFVVLIVGYIIFKKLEKGFAEQL</sequence>
<dbReference type="InterPro" id="IPR047817">
    <property type="entry name" value="ABC2_TM_bact-type"/>
</dbReference>
<evidence type="ECO:0000256" key="4">
    <source>
        <dbReference type="ARBA" id="ARBA00022475"/>
    </source>
</evidence>